<name>K1TK02_9ZZZZ</name>
<comment type="caution">
    <text evidence="4">The sequence shown here is derived from an EMBL/GenBank/DDBJ whole genome shotgun (WGS) entry which is preliminary data.</text>
</comment>
<dbReference type="EMBL" id="AJWZ01003547">
    <property type="protein sequence ID" value="EKC67939.1"/>
    <property type="molecule type" value="Genomic_DNA"/>
</dbReference>
<feature type="domain" description="HTH cro/C1-type" evidence="3">
    <location>
        <begin position="7"/>
        <end position="61"/>
    </location>
</feature>
<evidence type="ECO:0000259" key="3">
    <source>
        <dbReference type="PROSITE" id="PS50943"/>
    </source>
</evidence>
<dbReference type="InterPro" id="IPR001387">
    <property type="entry name" value="Cro/C1-type_HTH"/>
</dbReference>
<organism evidence="4">
    <name type="scientific">human gut metagenome</name>
    <dbReference type="NCBI Taxonomy" id="408170"/>
    <lineage>
        <taxon>unclassified sequences</taxon>
        <taxon>metagenomes</taxon>
        <taxon>organismal metagenomes</taxon>
    </lineage>
</organism>
<protein>
    <submittedName>
        <fullName evidence="4">Protein containing Helix-turn-helix type 3 domain protein</fullName>
    </submittedName>
</protein>
<dbReference type="PANTHER" id="PTHR46558:SF11">
    <property type="entry name" value="HTH-TYPE TRANSCRIPTIONAL REGULATOR XRE"/>
    <property type="match status" value="1"/>
</dbReference>
<dbReference type="GO" id="GO:0003677">
    <property type="term" value="F:DNA binding"/>
    <property type="evidence" value="ECO:0007669"/>
    <property type="project" value="UniProtKB-KW"/>
</dbReference>
<sequence length="138" mass="15314">MVLSERLVELRKKKGVSQRAAAEGIGIQNAQLSGYERGANEPSAAMLARLAEYYGVTTDYLCGLSDNPQGTSDRPILDATCEAIIAKLMGAPDDVVREAMDYVEYLTAKAERRMRQERKERDSLKRMADKVDAEKGEK</sequence>
<evidence type="ECO:0000256" key="2">
    <source>
        <dbReference type="SAM" id="MobiDB-lite"/>
    </source>
</evidence>
<dbReference type="Gene3D" id="1.10.260.40">
    <property type="entry name" value="lambda repressor-like DNA-binding domains"/>
    <property type="match status" value="1"/>
</dbReference>
<feature type="region of interest" description="Disordered" evidence="2">
    <location>
        <begin position="112"/>
        <end position="138"/>
    </location>
</feature>
<gene>
    <name evidence="4" type="ORF">OBE_05195</name>
</gene>
<reference evidence="4" key="1">
    <citation type="journal article" date="2013" name="Environ. Microbiol.">
        <title>Microbiota from the distal guts of lean and obese adolescents exhibit partial functional redundancy besides clear differences in community structure.</title>
        <authorList>
            <person name="Ferrer M."/>
            <person name="Ruiz A."/>
            <person name="Lanza F."/>
            <person name="Haange S.B."/>
            <person name="Oberbach A."/>
            <person name="Till H."/>
            <person name="Bargiela R."/>
            <person name="Campoy C."/>
            <person name="Segura M.T."/>
            <person name="Richter M."/>
            <person name="von Bergen M."/>
            <person name="Seifert J."/>
            <person name="Suarez A."/>
        </authorList>
    </citation>
    <scope>NUCLEOTIDE SEQUENCE</scope>
</reference>
<dbReference type="CDD" id="cd00093">
    <property type="entry name" value="HTH_XRE"/>
    <property type="match status" value="1"/>
</dbReference>
<keyword evidence="1" id="KW-0238">DNA-binding</keyword>
<dbReference type="Pfam" id="PF01381">
    <property type="entry name" value="HTH_3"/>
    <property type="match status" value="1"/>
</dbReference>
<dbReference type="SMART" id="SM00530">
    <property type="entry name" value="HTH_XRE"/>
    <property type="match status" value="1"/>
</dbReference>
<dbReference type="InterPro" id="IPR010982">
    <property type="entry name" value="Lambda_DNA-bd_dom_sf"/>
</dbReference>
<accession>K1TK02</accession>
<evidence type="ECO:0000256" key="1">
    <source>
        <dbReference type="ARBA" id="ARBA00023125"/>
    </source>
</evidence>
<proteinExistence type="predicted"/>
<dbReference type="PANTHER" id="PTHR46558">
    <property type="entry name" value="TRACRIPTIONAL REGULATORY PROTEIN-RELATED-RELATED"/>
    <property type="match status" value="1"/>
</dbReference>
<dbReference type="SUPFAM" id="SSF47413">
    <property type="entry name" value="lambda repressor-like DNA-binding domains"/>
    <property type="match status" value="1"/>
</dbReference>
<dbReference type="AlphaFoldDB" id="K1TK02"/>
<dbReference type="PROSITE" id="PS50943">
    <property type="entry name" value="HTH_CROC1"/>
    <property type="match status" value="1"/>
</dbReference>
<evidence type="ECO:0000313" key="4">
    <source>
        <dbReference type="EMBL" id="EKC67939.1"/>
    </source>
</evidence>